<dbReference type="SUPFAM" id="SSF52058">
    <property type="entry name" value="L domain-like"/>
    <property type="match status" value="1"/>
</dbReference>
<protein>
    <submittedName>
        <fullName evidence="1">Uncharacterized protein</fullName>
    </submittedName>
</protein>
<dbReference type="Proteomes" id="UP000823388">
    <property type="component" value="Chromosome 7N"/>
</dbReference>
<dbReference type="PANTHER" id="PTHR33463">
    <property type="entry name" value="NB-ARC DOMAIN-CONTAINING PROTEIN-RELATED"/>
    <property type="match status" value="1"/>
</dbReference>
<proteinExistence type="predicted"/>
<reference evidence="1" key="1">
    <citation type="submission" date="2020-05" db="EMBL/GenBank/DDBJ databases">
        <title>WGS assembly of Panicum virgatum.</title>
        <authorList>
            <person name="Lovell J.T."/>
            <person name="Jenkins J."/>
            <person name="Shu S."/>
            <person name="Juenger T.E."/>
            <person name="Schmutz J."/>
        </authorList>
    </citation>
    <scope>NUCLEOTIDE SEQUENCE</scope>
    <source>
        <strain evidence="1">AP13</strain>
    </source>
</reference>
<dbReference type="PANTHER" id="PTHR33463:SF28">
    <property type="entry name" value="VTA1_CALLOSE SYNTHASE N-TERMINAL DOMAIN-CONTAINING PROTEIN"/>
    <property type="match status" value="1"/>
</dbReference>
<evidence type="ECO:0000313" key="1">
    <source>
        <dbReference type="EMBL" id="KAG2565911.1"/>
    </source>
</evidence>
<name>A0A8T0PU03_PANVG</name>
<keyword evidence="2" id="KW-1185">Reference proteome</keyword>
<gene>
    <name evidence="1" type="ORF">PVAP13_7NG160951</name>
</gene>
<dbReference type="InterPro" id="IPR032675">
    <property type="entry name" value="LRR_dom_sf"/>
</dbReference>
<dbReference type="InterPro" id="IPR050905">
    <property type="entry name" value="Plant_NBS-LRR"/>
</dbReference>
<evidence type="ECO:0000313" key="2">
    <source>
        <dbReference type="Proteomes" id="UP000823388"/>
    </source>
</evidence>
<dbReference type="Gene3D" id="3.80.10.10">
    <property type="entry name" value="Ribonuclease Inhibitor"/>
    <property type="match status" value="2"/>
</dbReference>
<sequence length="793" mass="90799">MAEDVISGLADVIVDQVNAISSIARDVSIRKYGPWDHGIEVDMKQAAAVLGNRFDINDMLHIKVAEQLGLLEHKYDMVDAELRYYTYDMEKKQDDSKYLLVIQNLDRPIKPINIYGTTEGLWLPAPRWKDSFWIVSTTSQDVYDKTAKYISVAVGHGEEKYWHHVAVQCFHYATMLLLIPCSSNVDPPMCDAQADVSSDVLIRQWAAQGILPVMKPSVQEKMGEDTDGYHCQYYGDDIYQLGNVILEAFREYSLLQLPFSPATKDDEATISAAHFLAYHSLVVEPLASDELCEGNHSQLEHMQWISHVGDQGWHVSRDWLSQGSSGPTTLIIRHCAQQSRLFMKLESDHFLAKLPYLRVLDISYTPIESLPPSICWAVITSDTEIALCEKNSNKKLNLLYLDLSYSNISTFQCDFFHSIPTLKELLLVKCSNLEELPPSALALSSLHSFSLVGTPHIKRLSLHGCSKLESVDNKEVDALEELDLSATAIKELPDNIPNLPQLRRLLLRGHVFCLDQCSSDGAVNHDCSTPQVAQVCISDSRLFYSFNDATKDLVRDGRILKSFHVQITSYRMKRACERHVEISAVERYPHGLKYLLEVTKSISMSDDTHVSRLNDLSRLNMLEECKLQRCHRVVHVFYDLWLGWSLENALVSHLKSLTHFYKDSDFDYHFHALKHLRLEHCPRLECVMPRGSALPSLVTLDILFCYNLKAIFYYNRDWSSSFELPCLRRIHLQELPLLEHLRDDDAKVVTVSGERAWWTKLRWDDSHRKSYEPRLPPASASIRERVIIKSYLR</sequence>
<organism evidence="1 2">
    <name type="scientific">Panicum virgatum</name>
    <name type="common">Blackwell switchgrass</name>
    <dbReference type="NCBI Taxonomy" id="38727"/>
    <lineage>
        <taxon>Eukaryota</taxon>
        <taxon>Viridiplantae</taxon>
        <taxon>Streptophyta</taxon>
        <taxon>Embryophyta</taxon>
        <taxon>Tracheophyta</taxon>
        <taxon>Spermatophyta</taxon>
        <taxon>Magnoliopsida</taxon>
        <taxon>Liliopsida</taxon>
        <taxon>Poales</taxon>
        <taxon>Poaceae</taxon>
        <taxon>PACMAD clade</taxon>
        <taxon>Panicoideae</taxon>
        <taxon>Panicodae</taxon>
        <taxon>Paniceae</taxon>
        <taxon>Panicinae</taxon>
        <taxon>Panicum</taxon>
        <taxon>Panicum sect. Hiantes</taxon>
    </lineage>
</organism>
<accession>A0A8T0PU03</accession>
<dbReference type="EMBL" id="CM029050">
    <property type="protein sequence ID" value="KAG2565911.1"/>
    <property type="molecule type" value="Genomic_DNA"/>
</dbReference>
<dbReference type="AlphaFoldDB" id="A0A8T0PU03"/>
<comment type="caution">
    <text evidence="1">The sequence shown here is derived from an EMBL/GenBank/DDBJ whole genome shotgun (WGS) entry which is preliminary data.</text>
</comment>